<dbReference type="Proteomes" id="UP000887568">
    <property type="component" value="Unplaced"/>
</dbReference>
<proteinExistence type="inferred from homology"/>
<keyword evidence="8" id="KW-0456">Lyase</keyword>
<feature type="domain" description="Oxo-4-hydroxy-4-carboxy-5-ureidoimidazoline decarboxylase" evidence="11">
    <location>
        <begin position="391"/>
        <end position="546"/>
    </location>
</feature>
<dbReference type="EnsemblMetazoa" id="XM_038211066.1">
    <property type="protein sequence ID" value="XP_038066994.1"/>
    <property type="gene ID" value="LOC119737006"/>
</dbReference>
<dbReference type="OMA" id="HIAHELI"/>
<dbReference type="SUPFAM" id="SSF158694">
    <property type="entry name" value="UraD-Like"/>
    <property type="match status" value="1"/>
</dbReference>
<evidence type="ECO:0000256" key="8">
    <source>
        <dbReference type="ARBA" id="ARBA00023239"/>
    </source>
</evidence>
<dbReference type="GeneID" id="119737006"/>
<evidence type="ECO:0000256" key="2">
    <source>
        <dbReference type="ARBA" id="ARBA00002506"/>
    </source>
</evidence>
<evidence type="ECO:0000256" key="3">
    <source>
        <dbReference type="ARBA" id="ARBA00004754"/>
    </source>
</evidence>
<dbReference type="GO" id="GO:0000255">
    <property type="term" value="P:allantoin metabolic process"/>
    <property type="evidence" value="ECO:0007669"/>
    <property type="project" value="InterPro"/>
</dbReference>
<evidence type="ECO:0000313" key="12">
    <source>
        <dbReference type="EnsemblMetazoa" id="XP_038066994.1"/>
    </source>
</evidence>
<dbReference type="RefSeq" id="XP_038066994.1">
    <property type="nucleotide sequence ID" value="XM_038211066.1"/>
</dbReference>
<comment type="similarity">
    <text evidence="4">Belongs to the OHCU decarboxylase family.</text>
</comment>
<dbReference type="Gene3D" id="1.10.3330.10">
    <property type="entry name" value="Oxo-4-hydroxy-4-carboxy-5-ureidoimidazoline decarboxylase"/>
    <property type="match status" value="1"/>
</dbReference>
<dbReference type="GO" id="GO:0051997">
    <property type="term" value="F:2-oxo-4-hydroxy-4-carboxy-5-ureidoimidazoline decarboxylase activity"/>
    <property type="evidence" value="ECO:0007669"/>
    <property type="project" value="UniProtKB-EC"/>
</dbReference>
<sequence length="556" mass="62386">MMSSTSDNNMQQVAAHIAHELIEMKSHSSTAEYLKESSAAQAEILQLQVQDNQKPDVIQLVGDYTAPAMHALQDIIGCNSKTFFQAPCTVELNQGHFSQIPPPGLQEARDLHSNSCHGNQDDASGTSNISQVFVIEGPAPHSLGESLQEDQQDCRQQTPDIVSSPETQTMGGHSQTGVMENSALEEVPAVFYVETLHDANDALRNFEKQTGTKYSAYKSTAGFGNTVYQPDRPHKIYFEERSTDLSGLGIPYDGIPFINIGKKVMDCQYGMDRCRAAKKKYMERQLKDVSRQRRPLAQERTKKIQCRAQIRMKEILKYPDFKVPLDSNSRKDKVRLSKELRDALKNGDAKGEKRIYIKLPCLSDHTGHSLGEAVKEVKPCLSGKQAVKELNTLSWDAFIQRFGNVVERGAVVASAAWSKRPFANIKALHAAFCEFMDSLSQSGKEAIFRCYPNLQIASSAHQTLSNNSSSEFQLTKLDIYSPEESALLVQLNTKYRDNFHFSYIVCGRETTQEEVLADLHARTQNSRDAEILRALQEVKKIAWYRILERVRTVTPT</sequence>
<organism evidence="12 13">
    <name type="scientific">Patiria miniata</name>
    <name type="common">Bat star</name>
    <name type="synonym">Asterina miniata</name>
    <dbReference type="NCBI Taxonomy" id="46514"/>
    <lineage>
        <taxon>Eukaryota</taxon>
        <taxon>Metazoa</taxon>
        <taxon>Echinodermata</taxon>
        <taxon>Eleutherozoa</taxon>
        <taxon>Asterozoa</taxon>
        <taxon>Asteroidea</taxon>
        <taxon>Valvatacea</taxon>
        <taxon>Valvatida</taxon>
        <taxon>Asterinidae</taxon>
        <taxon>Patiria</taxon>
    </lineage>
</organism>
<dbReference type="GO" id="GO:0019628">
    <property type="term" value="P:urate catabolic process"/>
    <property type="evidence" value="ECO:0007669"/>
    <property type="project" value="TreeGrafter"/>
</dbReference>
<evidence type="ECO:0000313" key="13">
    <source>
        <dbReference type="Proteomes" id="UP000887568"/>
    </source>
</evidence>
<reference evidence="12" key="1">
    <citation type="submission" date="2022-11" db="UniProtKB">
        <authorList>
            <consortium name="EnsemblMetazoa"/>
        </authorList>
    </citation>
    <scope>IDENTIFICATION</scope>
</reference>
<evidence type="ECO:0000256" key="1">
    <source>
        <dbReference type="ARBA" id="ARBA00001163"/>
    </source>
</evidence>
<dbReference type="AlphaFoldDB" id="A0A914AU18"/>
<dbReference type="Pfam" id="PF15299">
    <property type="entry name" value="ALS2CR8"/>
    <property type="match status" value="1"/>
</dbReference>
<dbReference type="GO" id="GO:0003700">
    <property type="term" value="F:DNA-binding transcription factor activity"/>
    <property type="evidence" value="ECO:0007669"/>
    <property type="project" value="InterPro"/>
</dbReference>
<dbReference type="InterPro" id="IPR036778">
    <property type="entry name" value="OHCU_decarboxylase_sf"/>
</dbReference>
<dbReference type="Pfam" id="PF09349">
    <property type="entry name" value="OHCU_decarbox"/>
    <property type="match status" value="1"/>
</dbReference>
<comment type="catalytic activity">
    <reaction evidence="1">
        <text>5-hydroxy-2-oxo-4-ureido-2,5-dihydro-1H-imidazole-5-carboxylate + H(+) = (S)-allantoin + CO2</text>
        <dbReference type="Rhea" id="RHEA:26301"/>
        <dbReference type="ChEBI" id="CHEBI:15378"/>
        <dbReference type="ChEBI" id="CHEBI:15678"/>
        <dbReference type="ChEBI" id="CHEBI:16526"/>
        <dbReference type="ChEBI" id="CHEBI:58639"/>
        <dbReference type="EC" id="4.1.1.97"/>
    </reaction>
</comment>
<keyword evidence="7" id="KW-0210">Decarboxylase</keyword>
<keyword evidence="6" id="KW-0659">Purine metabolism</keyword>
<evidence type="ECO:0000256" key="10">
    <source>
        <dbReference type="ARBA" id="ARBA00032116"/>
    </source>
</evidence>
<dbReference type="InterPro" id="IPR017580">
    <property type="entry name" value="OHCU_decarboxylase-1"/>
</dbReference>
<dbReference type="PANTHER" id="PTHR43466:SF1">
    <property type="entry name" value="2-OXO-4-HYDROXY-4-CARBOXY-5-UREIDOIMIDAZOLINE DECARBOXYLASE-RELATED"/>
    <property type="match status" value="1"/>
</dbReference>
<evidence type="ECO:0000256" key="6">
    <source>
        <dbReference type="ARBA" id="ARBA00022631"/>
    </source>
</evidence>
<dbReference type="InterPro" id="IPR018020">
    <property type="entry name" value="OHCU_decarboxylase"/>
</dbReference>
<evidence type="ECO:0000256" key="4">
    <source>
        <dbReference type="ARBA" id="ARBA00005793"/>
    </source>
</evidence>
<name>A0A914AU18_PATMI</name>
<comment type="function">
    <text evidence="2">Catalyzes the stereoselective decarboxylation of 2-oxo-4-hydroxy-4-carboxy-5-ureidoimidazoline (OHCU) to (S)-allantoin.</text>
</comment>
<accession>A0A914AU18</accession>
<evidence type="ECO:0000256" key="5">
    <source>
        <dbReference type="ARBA" id="ARBA00012257"/>
    </source>
</evidence>
<dbReference type="OrthoDB" id="8907856at2759"/>
<dbReference type="PANTHER" id="PTHR43466">
    <property type="entry name" value="2-OXO-4-HYDROXY-4-CARBOXY-5-UREIDOIMIDAZOLINE DECARBOXYLASE-RELATED"/>
    <property type="match status" value="1"/>
</dbReference>
<comment type="pathway">
    <text evidence="3">Purine metabolism; urate degradation; (S)-allantoin from urate: step 3/3.</text>
</comment>
<dbReference type="InterPro" id="IPR029309">
    <property type="entry name" value="CaRF"/>
</dbReference>
<dbReference type="GO" id="GO:0005777">
    <property type="term" value="C:peroxisome"/>
    <property type="evidence" value="ECO:0007669"/>
    <property type="project" value="TreeGrafter"/>
</dbReference>
<evidence type="ECO:0000256" key="9">
    <source>
        <dbReference type="ARBA" id="ARBA00030624"/>
    </source>
</evidence>
<protein>
    <recommendedName>
        <fullName evidence="5">2-oxo-4-hydroxy-4-carboxy-5-ureidoimidazoline decarboxylase</fullName>
        <ecNumber evidence="5">4.1.1.97</ecNumber>
    </recommendedName>
    <alternativeName>
        <fullName evidence="10">Parahox neighbor</fullName>
    </alternativeName>
    <alternativeName>
        <fullName evidence="9">Ureidoimidazoline (2-oxo-4-hydroxy-4-carboxy-5-) decarboxylase</fullName>
    </alternativeName>
</protein>
<evidence type="ECO:0000259" key="11">
    <source>
        <dbReference type="Pfam" id="PF09349"/>
    </source>
</evidence>
<dbReference type="NCBIfam" id="TIGR03164">
    <property type="entry name" value="UHCUDC"/>
    <property type="match status" value="1"/>
</dbReference>
<dbReference type="EC" id="4.1.1.97" evidence="5"/>
<dbReference type="GO" id="GO:0006144">
    <property type="term" value="P:purine nucleobase metabolic process"/>
    <property type="evidence" value="ECO:0007669"/>
    <property type="project" value="UniProtKB-KW"/>
</dbReference>
<keyword evidence="13" id="KW-1185">Reference proteome</keyword>
<evidence type="ECO:0000256" key="7">
    <source>
        <dbReference type="ARBA" id="ARBA00022793"/>
    </source>
</evidence>